<keyword evidence="3" id="KW-1185">Reference proteome</keyword>
<dbReference type="PANTHER" id="PTHR48207:SF4">
    <property type="entry name" value="BLL6097 PROTEIN"/>
    <property type="match status" value="1"/>
</dbReference>
<proteinExistence type="predicted"/>
<dbReference type="Pfam" id="PF02515">
    <property type="entry name" value="CoA_transf_3"/>
    <property type="match status" value="1"/>
</dbReference>
<dbReference type="EMBL" id="JZWI01000047">
    <property type="protein sequence ID" value="KLN52670.1"/>
    <property type="molecule type" value="Genomic_DNA"/>
</dbReference>
<dbReference type="AlphaFoldDB" id="A0A0H2M6H2"/>
<dbReference type="Gene3D" id="3.40.50.10540">
    <property type="entry name" value="Crotonobetainyl-coa:carnitine coa-transferase, domain 1"/>
    <property type="match status" value="1"/>
</dbReference>
<evidence type="ECO:0000313" key="2">
    <source>
        <dbReference type="EMBL" id="KLN52670.1"/>
    </source>
</evidence>
<dbReference type="RefSeq" id="WP_047787324.1">
    <property type="nucleotide sequence ID" value="NZ_JZWI01000047.1"/>
</dbReference>
<comment type="caution">
    <text evidence="2">The sequence shown here is derived from an EMBL/GenBank/DDBJ whole genome shotgun (WGS) entry which is preliminary data.</text>
</comment>
<protein>
    <submittedName>
        <fullName evidence="2">Formyl-coenzyme A transferase</fullName>
        <ecNumber evidence="2">2.8.3.16</ecNumber>
    </submittedName>
</protein>
<dbReference type="Proteomes" id="UP000035170">
    <property type="component" value="Unassembled WGS sequence"/>
</dbReference>
<name>A0A0H2M6H2_VARPD</name>
<keyword evidence="1 2" id="KW-0808">Transferase</keyword>
<sequence length="411" mass="43746">MSDSPIPDALPLTGLRVLDFSQFLAGPSCALRLADLGADVIKVERPYGGDLCRGLVLADQTFEGDSALFHTINRGKRSFAADLKSPGELARVKVLIERADVMIHNFRPGVMERIGLDAARVLALNPRIVYAAVTGYGDEGPWRDKPGQDLLVQSLSGLAWLGGDAQADGSGPPVPAGVSMIDVITGAHLVQGILAALLRRGVTGRGGRVDVSLLESALDLQFEPFTAFLNSDGTQPARTTGNHASVHGAAPYGIYRTRDGFMAVAMTPMDRLAQLIGSQALVAMAADRGSWFRDRDALKQQLQQDLLAQDSAHWLALLEPAGVWCADVLRWPQLVAHPAFAALGMTQTIRSANGATMQTTRCPIRLDGRRLYSEQDAPRLGADTEAIAREFGLPASSFAPSSSSSSSTPAP</sequence>
<dbReference type="InterPro" id="IPR003673">
    <property type="entry name" value="CoA-Trfase_fam_III"/>
</dbReference>
<dbReference type="Gene3D" id="3.30.1540.10">
    <property type="entry name" value="formyl-coa transferase, domain 3"/>
    <property type="match status" value="1"/>
</dbReference>
<gene>
    <name evidence="2" type="primary">frc18</name>
    <name evidence="2" type="ORF">VPARA_62280</name>
</gene>
<dbReference type="PATRIC" id="fig|34073.19.peg.6403"/>
<dbReference type="EC" id="2.8.3.16" evidence="2"/>
<reference evidence="2 3" key="1">
    <citation type="submission" date="2015-03" db="EMBL/GenBank/DDBJ databases">
        <title>Genome sequence of Variovorax paradoxus TBEA6.</title>
        <authorList>
            <person name="Poehlein A."/>
            <person name="Schuldes J."/>
            <person name="Wuebbeler J.H."/>
            <person name="Hiessl S."/>
            <person name="Steinbuechel A."/>
            <person name="Daniel R."/>
        </authorList>
    </citation>
    <scope>NUCLEOTIDE SEQUENCE [LARGE SCALE GENOMIC DNA]</scope>
    <source>
        <strain evidence="2 3">TBEA6</strain>
    </source>
</reference>
<dbReference type="InterPro" id="IPR044855">
    <property type="entry name" value="CoA-Trfase_III_dom3_sf"/>
</dbReference>
<evidence type="ECO:0000313" key="3">
    <source>
        <dbReference type="Proteomes" id="UP000035170"/>
    </source>
</evidence>
<dbReference type="SUPFAM" id="SSF89796">
    <property type="entry name" value="CoA-transferase family III (CaiB/BaiF)"/>
    <property type="match status" value="1"/>
</dbReference>
<organism evidence="2 3">
    <name type="scientific">Variovorax paradoxus</name>
    <dbReference type="NCBI Taxonomy" id="34073"/>
    <lineage>
        <taxon>Bacteria</taxon>
        <taxon>Pseudomonadati</taxon>
        <taxon>Pseudomonadota</taxon>
        <taxon>Betaproteobacteria</taxon>
        <taxon>Burkholderiales</taxon>
        <taxon>Comamonadaceae</taxon>
        <taxon>Variovorax</taxon>
    </lineage>
</organism>
<evidence type="ECO:0000256" key="1">
    <source>
        <dbReference type="ARBA" id="ARBA00022679"/>
    </source>
</evidence>
<dbReference type="GO" id="GO:0033608">
    <property type="term" value="F:formyl-CoA transferase activity"/>
    <property type="evidence" value="ECO:0007669"/>
    <property type="project" value="UniProtKB-EC"/>
</dbReference>
<dbReference type="InterPro" id="IPR050483">
    <property type="entry name" value="CoA-transferase_III_domain"/>
</dbReference>
<dbReference type="PANTHER" id="PTHR48207">
    <property type="entry name" value="SUCCINATE--HYDROXYMETHYLGLUTARATE COA-TRANSFERASE"/>
    <property type="match status" value="1"/>
</dbReference>
<dbReference type="InterPro" id="IPR023606">
    <property type="entry name" value="CoA-Trfase_III_dom_1_sf"/>
</dbReference>
<accession>A0A0H2M6H2</accession>